<gene>
    <name evidence="3" type="ORF">ATL40_1949</name>
</gene>
<reference evidence="3 4" key="1">
    <citation type="submission" date="2017-10" db="EMBL/GenBank/DDBJ databases">
        <title>Sequencing the genomes of 1000 actinobacteria strains.</title>
        <authorList>
            <person name="Klenk H.-P."/>
        </authorList>
    </citation>
    <scope>NUCLEOTIDE SEQUENCE [LARGE SCALE GENOMIC DNA]</scope>
    <source>
        <strain evidence="3 4">DSM 21801</strain>
    </source>
</reference>
<feature type="domain" description="Polysaccharide pyruvyl transferase" evidence="2">
    <location>
        <begin position="16"/>
        <end position="324"/>
    </location>
</feature>
<evidence type="ECO:0000259" key="1">
    <source>
        <dbReference type="Pfam" id="PF00535"/>
    </source>
</evidence>
<name>A0A2A9D1V1_9MICO</name>
<sequence>MRIAVLGDIGQRADHVGDEAMTWAVAHEAAARGHDVLYLTRDAALTREARGPVATARSLEFPWPPHDRVRYLTEIRAVLAGRRDALPSHDQIFAFIEAIRGVDALVIAGGGNMSSWYGWLLAERIAALEVAAALGRPAVVTGQTIGPALTHHDRDDLAHALRAVDLVAAREDASARLLRTLTDPAHVVSVLDDASFLAHVPLPAGHRPAVPVSPGAIVATISPDALGPESVWLPAIAAMLDALAQRADRPVQLVPHMGVAGQDDGDQRSHRLLAAAMTAPVEALPLEHPLVAAQRARAAGLVLTSRYHPVVFAAEGSVPTVAIAASGFTRTRVVGALARWGMPADLVIDPWRESPAAWIERAEAVWRERETIAEHLRSTAPTLREHAAGFWDAVFARLQGAPTPLVDVPPVPALALPAPTGAEPIGAQPGSGEHTPCVSVVMRTRDRDRMLIRALDDVAQQHFRDLELIVVNDGGDPGPVDSAVAAAVGLDDIAIRVLHRARSTGMEAASNAGIAAARGEFAVIHDDDDTWDPTFLAHAVARLRAEPALAAVTGRTDIVYESWPQSAPVAVVEGRRPFYQHLAEVTVSDLLASNHMVPISLVYRRALHEQIGPFDEELAAVGDWEFHLRLTRLGPVPVIGGQTLAEWRQRPTADGTESNSVLGHQDAHARFDRRVRERRLRAYLDEHGDGALLHLTAIMSERNTRLEEKADHLATRVESLQASVDALVQRRSLAERVLRRVAREMRSRLPRSRSGE</sequence>
<dbReference type="PANTHER" id="PTHR43685:SF2">
    <property type="entry name" value="GLYCOSYLTRANSFERASE 2-LIKE DOMAIN-CONTAINING PROTEIN"/>
    <property type="match status" value="1"/>
</dbReference>
<dbReference type="Gene3D" id="3.90.550.10">
    <property type="entry name" value="Spore Coat Polysaccharide Biosynthesis Protein SpsA, Chain A"/>
    <property type="match status" value="1"/>
</dbReference>
<comment type="caution">
    <text evidence="3">The sequence shown here is derived from an EMBL/GenBank/DDBJ whole genome shotgun (WGS) entry which is preliminary data.</text>
</comment>
<keyword evidence="3" id="KW-0808">Transferase</keyword>
<organism evidence="3 4">
    <name type="scientific">Serinibacter salmoneus</name>
    <dbReference type="NCBI Taxonomy" id="556530"/>
    <lineage>
        <taxon>Bacteria</taxon>
        <taxon>Bacillati</taxon>
        <taxon>Actinomycetota</taxon>
        <taxon>Actinomycetes</taxon>
        <taxon>Micrococcales</taxon>
        <taxon>Beutenbergiaceae</taxon>
        <taxon>Serinibacter</taxon>
    </lineage>
</organism>
<protein>
    <submittedName>
        <fullName evidence="3">Glycosyltransferase involved in cell wall biosynthesis</fullName>
    </submittedName>
</protein>
<dbReference type="AlphaFoldDB" id="A0A2A9D1V1"/>
<feature type="domain" description="Glycosyltransferase 2-like" evidence="1">
    <location>
        <begin position="439"/>
        <end position="568"/>
    </location>
</feature>
<dbReference type="InterPro" id="IPR007345">
    <property type="entry name" value="Polysacch_pyruvyl_Trfase"/>
</dbReference>
<dbReference type="GO" id="GO:0016740">
    <property type="term" value="F:transferase activity"/>
    <property type="evidence" value="ECO:0007669"/>
    <property type="project" value="UniProtKB-KW"/>
</dbReference>
<dbReference type="Pfam" id="PF04230">
    <property type="entry name" value="PS_pyruv_trans"/>
    <property type="match status" value="1"/>
</dbReference>
<keyword evidence="4" id="KW-1185">Reference proteome</keyword>
<dbReference type="PANTHER" id="PTHR43685">
    <property type="entry name" value="GLYCOSYLTRANSFERASE"/>
    <property type="match status" value="1"/>
</dbReference>
<dbReference type="InterPro" id="IPR029044">
    <property type="entry name" value="Nucleotide-diphossugar_trans"/>
</dbReference>
<evidence type="ECO:0000259" key="2">
    <source>
        <dbReference type="Pfam" id="PF04230"/>
    </source>
</evidence>
<dbReference type="InterPro" id="IPR001173">
    <property type="entry name" value="Glyco_trans_2-like"/>
</dbReference>
<dbReference type="EMBL" id="PDJD01000001">
    <property type="protein sequence ID" value="PFG20351.1"/>
    <property type="molecule type" value="Genomic_DNA"/>
</dbReference>
<proteinExistence type="predicted"/>
<dbReference type="Pfam" id="PF00535">
    <property type="entry name" value="Glycos_transf_2"/>
    <property type="match status" value="1"/>
</dbReference>
<dbReference type="Proteomes" id="UP000224915">
    <property type="component" value="Unassembled WGS sequence"/>
</dbReference>
<evidence type="ECO:0000313" key="4">
    <source>
        <dbReference type="Proteomes" id="UP000224915"/>
    </source>
</evidence>
<dbReference type="SUPFAM" id="SSF53448">
    <property type="entry name" value="Nucleotide-diphospho-sugar transferases"/>
    <property type="match status" value="1"/>
</dbReference>
<dbReference type="RefSeq" id="WP_098469352.1">
    <property type="nucleotide sequence ID" value="NZ_PDJD01000001.1"/>
</dbReference>
<evidence type="ECO:0000313" key="3">
    <source>
        <dbReference type="EMBL" id="PFG20351.1"/>
    </source>
</evidence>
<dbReference type="OrthoDB" id="3177103at2"/>
<accession>A0A2A9D1V1</accession>
<dbReference type="InterPro" id="IPR050834">
    <property type="entry name" value="Glycosyltransf_2"/>
</dbReference>
<dbReference type="CDD" id="cd00761">
    <property type="entry name" value="Glyco_tranf_GTA_type"/>
    <property type="match status" value="1"/>
</dbReference>